<comment type="caution">
    <text evidence="8">The sequence shown here is derived from an EMBL/GenBank/DDBJ whole genome shotgun (WGS) entry which is preliminary data.</text>
</comment>
<evidence type="ECO:0000313" key="8">
    <source>
        <dbReference type="EMBL" id="PSK85438.1"/>
    </source>
</evidence>
<dbReference type="HAMAP" id="MF_00074">
    <property type="entry name" value="16SrRNA_methyltr_G"/>
    <property type="match status" value="1"/>
</dbReference>
<dbReference type="EMBL" id="PYGC01000001">
    <property type="protein sequence ID" value="PSK85438.1"/>
    <property type="molecule type" value="Genomic_DNA"/>
</dbReference>
<keyword evidence="2 6" id="KW-0698">rRNA processing</keyword>
<feature type="binding site" evidence="6">
    <location>
        <begin position="126"/>
        <end position="127"/>
    </location>
    <ligand>
        <name>S-adenosyl-L-methionine</name>
        <dbReference type="ChEBI" id="CHEBI:59789"/>
    </ligand>
</feature>
<dbReference type="AlphaFoldDB" id="A0A2P8CKD9"/>
<comment type="caution">
    <text evidence="6">Lacks conserved residue(s) required for the propagation of feature annotation.</text>
</comment>
<dbReference type="PIRSF" id="PIRSF003078">
    <property type="entry name" value="GidB"/>
    <property type="match status" value="1"/>
</dbReference>
<feature type="binding site" evidence="6">
    <location>
        <position position="80"/>
    </location>
    <ligand>
        <name>S-adenosyl-L-methionine</name>
        <dbReference type="ChEBI" id="CHEBI:59789"/>
    </ligand>
</feature>
<gene>
    <name evidence="6 7" type="primary">rsmG</name>
    <name evidence="8" type="ORF">CLV93_101394</name>
    <name evidence="7" type="ORF">JCM18694_03040</name>
</gene>
<dbReference type="Gene3D" id="3.40.50.150">
    <property type="entry name" value="Vaccinia Virus protein VP39"/>
    <property type="match status" value="1"/>
</dbReference>
<dbReference type="EMBL" id="BLAU01000001">
    <property type="protein sequence ID" value="GET20058.1"/>
    <property type="molecule type" value="Genomic_DNA"/>
</dbReference>
<dbReference type="SUPFAM" id="SSF53335">
    <property type="entry name" value="S-adenosyl-L-methionine-dependent methyltransferases"/>
    <property type="match status" value="1"/>
</dbReference>
<evidence type="ECO:0000256" key="5">
    <source>
        <dbReference type="ARBA" id="ARBA00022691"/>
    </source>
</evidence>
<comment type="function">
    <text evidence="6">Specifically methylates the N7 position of a guanine in 16S rRNA.</text>
</comment>
<proteinExistence type="inferred from homology"/>
<evidence type="ECO:0000256" key="3">
    <source>
        <dbReference type="ARBA" id="ARBA00022603"/>
    </source>
</evidence>
<dbReference type="GO" id="GO:0070043">
    <property type="term" value="F:rRNA (guanine-N7-)-methyltransferase activity"/>
    <property type="evidence" value="ECO:0007669"/>
    <property type="project" value="UniProtKB-UniRule"/>
</dbReference>
<keyword evidence="4 6" id="KW-0808">Transferase</keyword>
<dbReference type="PANTHER" id="PTHR31760:SF0">
    <property type="entry name" value="S-ADENOSYL-L-METHIONINE-DEPENDENT METHYLTRANSFERASES SUPERFAMILY PROTEIN"/>
    <property type="match status" value="1"/>
</dbReference>
<organism evidence="8 9">
    <name type="scientific">Prolixibacter denitrificans</name>
    <dbReference type="NCBI Taxonomy" id="1541063"/>
    <lineage>
        <taxon>Bacteria</taxon>
        <taxon>Pseudomonadati</taxon>
        <taxon>Bacteroidota</taxon>
        <taxon>Bacteroidia</taxon>
        <taxon>Marinilabiliales</taxon>
        <taxon>Prolixibacteraceae</taxon>
        <taxon>Prolixibacter</taxon>
    </lineage>
</organism>
<reference evidence="7 10" key="2">
    <citation type="submission" date="2019-10" db="EMBL/GenBank/DDBJ databases">
        <title>Prolixibacter strains distinguished by the presence of nitrate reductase genes were adept at nitrate-dependent anaerobic corrosion of metallic iron and carbon steel.</title>
        <authorList>
            <person name="Iino T."/>
            <person name="Shono N."/>
            <person name="Ito K."/>
            <person name="Nakamura R."/>
            <person name="Sueoka K."/>
            <person name="Harayama S."/>
            <person name="Ohkuma M."/>
        </authorList>
    </citation>
    <scope>NUCLEOTIDE SEQUENCE [LARGE SCALE GENOMIC DNA]</scope>
    <source>
        <strain evidence="7 10">MIC1-1</strain>
    </source>
</reference>
<dbReference type="Proteomes" id="UP000240621">
    <property type="component" value="Unassembled WGS sequence"/>
</dbReference>
<comment type="subcellular location">
    <subcellularLocation>
        <location evidence="6">Cytoplasm</location>
    </subcellularLocation>
</comment>
<evidence type="ECO:0000256" key="2">
    <source>
        <dbReference type="ARBA" id="ARBA00022552"/>
    </source>
</evidence>
<protein>
    <recommendedName>
        <fullName evidence="6">Ribosomal RNA small subunit methyltransferase G</fullName>
        <ecNumber evidence="6">2.1.1.-</ecNumber>
    </recommendedName>
    <alternativeName>
        <fullName evidence="6">16S rRNA 7-methylguanosine methyltransferase</fullName>
        <shortName evidence="6">16S rRNA m7G methyltransferase</shortName>
    </alternativeName>
</protein>
<dbReference type="InterPro" id="IPR003682">
    <property type="entry name" value="rRNA_ssu_MeTfrase_G"/>
</dbReference>
<dbReference type="EC" id="2.1.1.-" evidence="6"/>
<evidence type="ECO:0000313" key="7">
    <source>
        <dbReference type="EMBL" id="GET20058.1"/>
    </source>
</evidence>
<dbReference type="InterPro" id="IPR029063">
    <property type="entry name" value="SAM-dependent_MTases_sf"/>
</dbReference>
<sequence>MSIAMEIIQKYFPDLTQEQYDRFARLGTLYREWNEKINVISRKDIDELYIHHVLHSMAIAKVIKFVPGTRIMDVGTGGGFPGIPLAILFPETEFLLVDSIGKKIKVVNEVAAALGLTNVKGVHTRVQQVKEPFDFVVSRAVTAFPKFVAMVRKNIAKEQKNARPNGIIYLKGGDFADEIKPFRRDVELYSIADFFSESFFETKKVVCLSL</sequence>
<evidence type="ECO:0000313" key="9">
    <source>
        <dbReference type="Proteomes" id="UP000240621"/>
    </source>
</evidence>
<feature type="binding site" evidence="6">
    <location>
        <position position="75"/>
    </location>
    <ligand>
        <name>S-adenosyl-L-methionine</name>
        <dbReference type="ChEBI" id="CHEBI:59789"/>
    </ligand>
</feature>
<accession>A0A2P8CKD9</accession>
<evidence type="ECO:0000256" key="6">
    <source>
        <dbReference type="HAMAP-Rule" id="MF_00074"/>
    </source>
</evidence>
<keyword evidence="3 6" id="KW-0489">Methyltransferase</keyword>
<keyword evidence="10" id="KW-1185">Reference proteome</keyword>
<dbReference type="RefSeq" id="WP_246187178.1">
    <property type="nucleotide sequence ID" value="NZ_BLAU01000001.1"/>
</dbReference>
<evidence type="ECO:0000256" key="1">
    <source>
        <dbReference type="ARBA" id="ARBA00022490"/>
    </source>
</evidence>
<evidence type="ECO:0000256" key="4">
    <source>
        <dbReference type="ARBA" id="ARBA00022679"/>
    </source>
</evidence>
<name>A0A2P8CKD9_9BACT</name>
<keyword evidence="1 6" id="KW-0963">Cytoplasm</keyword>
<comment type="similarity">
    <text evidence="6">Belongs to the methyltransferase superfamily. RNA methyltransferase RsmG family.</text>
</comment>
<dbReference type="PANTHER" id="PTHR31760">
    <property type="entry name" value="S-ADENOSYL-L-METHIONINE-DEPENDENT METHYLTRANSFERASES SUPERFAMILY PROTEIN"/>
    <property type="match status" value="1"/>
</dbReference>
<evidence type="ECO:0000313" key="10">
    <source>
        <dbReference type="Proteomes" id="UP000396862"/>
    </source>
</evidence>
<dbReference type="GO" id="GO:0005829">
    <property type="term" value="C:cytosol"/>
    <property type="evidence" value="ECO:0007669"/>
    <property type="project" value="TreeGrafter"/>
</dbReference>
<dbReference type="Pfam" id="PF02527">
    <property type="entry name" value="GidB"/>
    <property type="match status" value="1"/>
</dbReference>
<dbReference type="Proteomes" id="UP000396862">
    <property type="component" value="Unassembled WGS sequence"/>
</dbReference>
<reference evidence="8 9" key="1">
    <citation type="submission" date="2018-03" db="EMBL/GenBank/DDBJ databases">
        <title>Genomic Encyclopedia of Archaeal and Bacterial Type Strains, Phase II (KMG-II): from individual species to whole genera.</title>
        <authorList>
            <person name="Goeker M."/>
        </authorList>
    </citation>
    <scope>NUCLEOTIDE SEQUENCE [LARGE SCALE GENOMIC DNA]</scope>
    <source>
        <strain evidence="8 9">DSM 27267</strain>
    </source>
</reference>
<feature type="binding site" evidence="6">
    <location>
        <position position="139"/>
    </location>
    <ligand>
        <name>S-adenosyl-L-methionine</name>
        <dbReference type="ChEBI" id="CHEBI:59789"/>
    </ligand>
</feature>
<dbReference type="NCBIfam" id="TIGR00138">
    <property type="entry name" value="rsmG_gidB"/>
    <property type="match status" value="1"/>
</dbReference>
<keyword evidence="5 6" id="KW-0949">S-adenosyl-L-methionine</keyword>